<feature type="chain" id="PRO_5039665883" description="DUF4333 domain-containing protein" evidence="1">
    <location>
        <begin position="25"/>
        <end position="218"/>
    </location>
</feature>
<keyword evidence="1" id="KW-0732">Signal</keyword>
<dbReference type="PROSITE" id="PS51257">
    <property type="entry name" value="PROKAR_LIPOPROTEIN"/>
    <property type="match status" value="1"/>
</dbReference>
<accession>A0A7W7FV53</accession>
<gene>
    <name evidence="2" type="ORF">HNR67_005040</name>
</gene>
<dbReference type="RefSeq" id="WP_185004727.1">
    <property type="nucleotide sequence ID" value="NZ_BAAAUI010000069.1"/>
</dbReference>
<keyword evidence="3" id="KW-1185">Reference proteome</keyword>
<sequence>MRYGGIAGALALALLSLTGCGTQAVIGSAEAVPIEGTPRAVLVTPGKVAPLKVDEARKLIPGEPFDAPPLKKMVEELRLQTLVMVQFRGEVAGSCKDDKIVFKAGGITDCMVTYNGLQVPWQITVSDDFKESDMLVKYTMKPLKGVLQAEAVHALFAEQYQRLGDELRCDQLPAAQLVEPGKKTEFKCQYRTVSGNGRQITLRDVTVDVSRRGSIAFL</sequence>
<dbReference type="EMBL" id="JACHMH010000001">
    <property type="protein sequence ID" value="MBB4678922.1"/>
    <property type="molecule type" value="Genomic_DNA"/>
</dbReference>
<evidence type="ECO:0000256" key="1">
    <source>
        <dbReference type="SAM" id="SignalP"/>
    </source>
</evidence>
<name>A0A7W7FV53_9PSEU</name>
<evidence type="ECO:0008006" key="4">
    <source>
        <dbReference type="Google" id="ProtNLM"/>
    </source>
</evidence>
<reference evidence="2 3" key="1">
    <citation type="submission" date="2020-08" db="EMBL/GenBank/DDBJ databases">
        <title>Sequencing the genomes of 1000 actinobacteria strains.</title>
        <authorList>
            <person name="Klenk H.-P."/>
        </authorList>
    </citation>
    <scope>NUCLEOTIDE SEQUENCE [LARGE SCALE GENOMIC DNA]</scope>
    <source>
        <strain evidence="2 3">DSM 44230</strain>
    </source>
</reference>
<proteinExistence type="predicted"/>
<feature type="signal peptide" evidence="1">
    <location>
        <begin position="1"/>
        <end position="24"/>
    </location>
</feature>
<evidence type="ECO:0000313" key="2">
    <source>
        <dbReference type="EMBL" id="MBB4678922.1"/>
    </source>
</evidence>
<organism evidence="2 3">
    <name type="scientific">Crossiella cryophila</name>
    <dbReference type="NCBI Taxonomy" id="43355"/>
    <lineage>
        <taxon>Bacteria</taxon>
        <taxon>Bacillati</taxon>
        <taxon>Actinomycetota</taxon>
        <taxon>Actinomycetes</taxon>
        <taxon>Pseudonocardiales</taxon>
        <taxon>Pseudonocardiaceae</taxon>
        <taxon>Crossiella</taxon>
    </lineage>
</organism>
<comment type="caution">
    <text evidence="2">The sequence shown here is derived from an EMBL/GenBank/DDBJ whole genome shotgun (WGS) entry which is preliminary data.</text>
</comment>
<protein>
    <recommendedName>
        <fullName evidence="4">DUF4333 domain-containing protein</fullName>
    </recommendedName>
</protein>
<dbReference type="AlphaFoldDB" id="A0A7W7FV53"/>
<evidence type="ECO:0000313" key="3">
    <source>
        <dbReference type="Proteomes" id="UP000533598"/>
    </source>
</evidence>
<dbReference type="Proteomes" id="UP000533598">
    <property type="component" value="Unassembled WGS sequence"/>
</dbReference>